<evidence type="ECO:0000313" key="2">
    <source>
        <dbReference type="Proteomes" id="UP000194266"/>
    </source>
</evidence>
<evidence type="ECO:0008006" key="3">
    <source>
        <dbReference type="Google" id="ProtNLM"/>
    </source>
</evidence>
<proteinExistence type="predicted"/>
<accession>A0ABX3YJL2</accession>
<keyword evidence="2" id="KW-1185">Reference proteome</keyword>
<reference evidence="1 2" key="1">
    <citation type="submission" date="2016-12" db="EMBL/GenBank/DDBJ databases">
        <title>Genome Mining:The Detection of Biosynthetic Gene Clusters to Aid in the Expression of Curamycin A produced by Streptomyces sp. strain CZA14.</title>
        <authorList>
            <person name="Durrell K.A."/>
            <person name="Kirby B.M."/>
            <person name="Khan W."/>
            <person name="Mthethwa T."/>
            <person name="Le Roes-Hill M."/>
        </authorList>
    </citation>
    <scope>NUCLEOTIDE SEQUENCE [LARGE SCALE GENOMIC DNA]</scope>
    <source>
        <strain evidence="1 2">CZA14</strain>
    </source>
</reference>
<dbReference type="Proteomes" id="UP000194266">
    <property type="component" value="Unassembled WGS sequence"/>
</dbReference>
<name>A0ABX3YJL2_9ACTN</name>
<comment type="caution">
    <text evidence="1">The sequence shown here is derived from an EMBL/GenBank/DDBJ whole genome shotgun (WGS) entry which is preliminary data.</text>
</comment>
<organism evidence="1 2">
    <name type="scientific">Streptomyces pharetrae CZA14</name>
    <dbReference type="NCBI Taxonomy" id="1144883"/>
    <lineage>
        <taxon>Bacteria</taxon>
        <taxon>Bacillati</taxon>
        <taxon>Actinomycetota</taxon>
        <taxon>Actinomycetes</taxon>
        <taxon>Kitasatosporales</taxon>
        <taxon>Streptomycetaceae</taxon>
        <taxon>Streptomyces</taxon>
    </lineage>
</organism>
<dbReference type="RefSeq" id="WP_404817365.1">
    <property type="nucleotide sequence ID" value="NZ_MRYD01000052.1"/>
</dbReference>
<protein>
    <recommendedName>
        <fullName evidence="3">Integrase</fullName>
    </recommendedName>
</protein>
<evidence type="ECO:0000313" key="1">
    <source>
        <dbReference type="EMBL" id="OSZ60093.1"/>
    </source>
</evidence>
<gene>
    <name evidence="1" type="ORF">OQI_12595</name>
</gene>
<dbReference type="EMBL" id="MRYD01000052">
    <property type="protein sequence ID" value="OSZ60093.1"/>
    <property type="molecule type" value="Genomic_DNA"/>
</dbReference>
<sequence length="89" mass="9870">MGSDAPRTSTANTLAALKSIRTARLDGAPICDSDHPRHTVQTRALHAYLRWRNANARRRDVLAAERKERALVRSGKGIRWSGRPLEAVA</sequence>